<evidence type="ECO:0000313" key="2">
    <source>
        <dbReference type="EMBL" id="KAH6687245.1"/>
    </source>
</evidence>
<proteinExistence type="predicted"/>
<dbReference type="EMBL" id="JAGSXJ010000011">
    <property type="protein sequence ID" value="KAH6687245.1"/>
    <property type="molecule type" value="Genomic_DNA"/>
</dbReference>
<dbReference type="Proteomes" id="UP000770015">
    <property type="component" value="Unassembled WGS sequence"/>
</dbReference>
<gene>
    <name evidence="2" type="ORF">F5X68DRAFT_9283</name>
</gene>
<accession>A0A9P8VB20</accession>
<protein>
    <submittedName>
        <fullName evidence="2">Uncharacterized protein</fullName>
    </submittedName>
</protein>
<comment type="caution">
    <text evidence="2">The sequence shown here is derived from an EMBL/GenBank/DDBJ whole genome shotgun (WGS) entry which is preliminary data.</text>
</comment>
<name>A0A9P8VB20_9PEZI</name>
<sequence length="212" mass="22582">MVGRDRLLSGVYGVGICRRARSNDGLRMRYWSLWMMRGKEKVVDADGSSFIYARGSRSSGRVCHQEHTEGTANQATHACPARPGPGQDTPGAASEDRGSPPWLLDGLTVIGRQVATGGKGMVRRSCLRACRGCGSRRSGRACKSDGRATKEADRMGRALGGHVAPQPTAPKHLISTSLTSLLASFPVVVSLAVHPAAHVFSRHSHGVVERTG</sequence>
<keyword evidence="3" id="KW-1185">Reference proteome</keyword>
<dbReference type="AlphaFoldDB" id="A0A9P8VB20"/>
<evidence type="ECO:0000313" key="3">
    <source>
        <dbReference type="Proteomes" id="UP000770015"/>
    </source>
</evidence>
<organism evidence="2 3">
    <name type="scientific">Plectosphaerella plurivora</name>
    <dbReference type="NCBI Taxonomy" id="936078"/>
    <lineage>
        <taxon>Eukaryota</taxon>
        <taxon>Fungi</taxon>
        <taxon>Dikarya</taxon>
        <taxon>Ascomycota</taxon>
        <taxon>Pezizomycotina</taxon>
        <taxon>Sordariomycetes</taxon>
        <taxon>Hypocreomycetidae</taxon>
        <taxon>Glomerellales</taxon>
        <taxon>Plectosphaerellaceae</taxon>
        <taxon>Plectosphaerella</taxon>
    </lineage>
</organism>
<evidence type="ECO:0000256" key="1">
    <source>
        <dbReference type="SAM" id="MobiDB-lite"/>
    </source>
</evidence>
<reference evidence="2" key="1">
    <citation type="journal article" date="2021" name="Nat. Commun.">
        <title>Genetic determinants of endophytism in the Arabidopsis root mycobiome.</title>
        <authorList>
            <person name="Mesny F."/>
            <person name="Miyauchi S."/>
            <person name="Thiergart T."/>
            <person name="Pickel B."/>
            <person name="Atanasova L."/>
            <person name="Karlsson M."/>
            <person name="Huettel B."/>
            <person name="Barry K.W."/>
            <person name="Haridas S."/>
            <person name="Chen C."/>
            <person name="Bauer D."/>
            <person name="Andreopoulos W."/>
            <person name="Pangilinan J."/>
            <person name="LaButti K."/>
            <person name="Riley R."/>
            <person name="Lipzen A."/>
            <person name="Clum A."/>
            <person name="Drula E."/>
            <person name="Henrissat B."/>
            <person name="Kohler A."/>
            <person name="Grigoriev I.V."/>
            <person name="Martin F.M."/>
            <person name="Hacquard S."/>
        </authorList>
    </citation>
    <scope>NUCLEOTIDE SEQUENCE</scope>
    <source>
        <strain evidence="2">MPI-SDFR-AT-0117</strain>
    </source>
</reference>
<feature type="region of interest" description="Disordered" evidence="1">
    <location>
        <begin position="61"/>
        <end position="100"/>
    </location>
</feature>